<dbReference type="Gene3D" id="3.30.9.10">
    <property type="entry name" value="D-Amino Acid Oxidase, subunit A, domain 2"/>
    <property type="match status" value="1"/>
</dbReference>
<feature type="domain" description="FAD dependent oxidoreductase" evidence="6">
    <location>
        <begin position="25"/>
        <end position="381"/>
    </location>
</feature>
<dbReference type="EMBL" id="CP020931">
    <property type="protein sequence ID" value="ARM83442.1"/>
    <property type="molecule type" value="Genomic_DNA"/>
</dbReference>
<evidence type="ECO:0000259" key="6">
    <source>
        <dbReference type="Pfam" id="PF01266"/>
    </source>
</evidence>
<dbReference type="GO" id="GO:0003973">
    <property type="term" value="F:(S)-2-hydroxy-acid oxidase activity"/>
    <property type="evidence" value="ECO:0007669"/>
    <property type="project" value="UniProtKB-EC"/>
</dbReference>
<dbReference type="InterPro" id="IPR036188">
    <property type="entry name" value="FAD/NAD-bd_sf"/>
</dbReference>
<dbReference type="PANTHER" id="PTHR43104">
    <property type="entry name" value="L-2-HYDROXYGLUTARATE DEHYDROGENASE, MITOCHONDRIAL"/>
    <property type="match status" value="1"/>
</dbReference>
<evidence type="ECO:0000256" key="1">
    <source>
        <dbReference type="ARBA" id="ARBA00001974"/>
    </source>
</evidence>
<dbReference type="Proteomes" id="UP000193100">
    <property type="component" value="Chromosome"/>
</dbReference>
<organism evidence="7 8">
    <name type="scientific">Marinobacter salarius</name>
    <dbReference type="NCBI Taxonomy" id="1420917"/>
    <lineage>
        <taxon>Bacteria</taxon>
        <taxon>Pseudomonadati</taxon>
        <taxon>Pseudomonadota</taxon>
        <taxon>Gammaproteobacteria</taxon>
        <taxon>Pseudomonadales</taxon>
        <taxon>Marinobacteraceae</taxon>
        <taxon>Marinobacter</taxon>
    </lineage>
</organism>
<dbReference type="SUPFAM" id="SSF51905">
    <property type="entry name" value="FAD/NAD(P)-binding domain"/>
    <property type="match status" value="1"/>
</dbReference>
<reference evidence="7 8" key="1">
    <citation type="submission" date="2017-04" db="EMBL/GenBank/DDBJ databases">
        <title>Genome Sequence of Marinobacter salarius strain SMR5 Isolated from a culture of the Diatom Skeletonema marinoi.</title>
        <authorList>
            <person name="Topel M."/>
            <person name="Pinder M.I.M."/>
            <person name="Johansson O.N."/>
            <person name="Kourtchenko O."/>
            <person name="Godhe A."/>
            <person name="Clarke A.K."/>
        </authorList>
    </citation>
    <scope>NUCLEOTIDE SEQUENCE [LARGE SCALE GENOMIC DNA]</scope>
    <source>
        <strain evidence="7 8">SMR5</strain>
    </source>
</reference>
<accession>A0A1W6K7Y1</accession>
<dbReference type="InterPro" id="IPR006076">
    <property type="entry name" value="FAD-dep_OxRdtase"/>
</dbReference>
<evidence type="ECO:0000256" key="4">
    <source>
        <dbReference type="ARBA" id="ARBA00023002"/>
    </source>
</evidence>
<protein>
    <submittedName>
        <fullName evidence="7">L-2-hydroxyglutarate oxidase LhgO</fullName>
        <ecNumber evidence="7">1.1.3.15</ecNumber>
    </submittedName>
</protein>
<evidence type="ECO:0000313" key="8">
    <source>
        <dbReference type="Proteomes" id="UP000193100"/>
    </source>
</evidence>
<proteinExistence type="inferred from homology"/>
<dbReference type="Gene3D" id="3.50.50.60">
    <property type="entry name" value="FAD/NAD(P)-binding domain"/>
    <property type="match status" value="1"/>
</dbReference>
<evidence type="ECO:0000256" key="5">
    <source>
        <dbReference type="ARBA" id="ARBA00037941"/>
    </source>
</evidence>
<dbReference type="PANTHER" id="PTHR43104:SF4">
    <property type="entry name" value="L-2-HYDROXYGLUTARATE DEHYDROGENASE, MITOCHONDRIAL"/>
    <property type="match status" value="1"/>
</dbReference>
<keyword evidence="3" id="KW-0274">FAD</keyword>
<dbReference type="GO" id="GO:0047545">
    <property type="term" value="F:(S)-2-hydroxyglutarate dehydrogenase activity"/>
    <property type="evidence" value="ECO:0007669"/>
    <property type="project" value="TreeGrafter"/>
</dbReference>
<sequence length="386" mass="41688">MLTNDRNTTRVTLKQMTGRDIVQADTVVVGAGIVGLAVARTLAKQGREVLVLESGAHFGEGVSSRNSEVIHAGIYYPEDSLKARLCVRGRRMLYEYCQTRGIDHRKTGKWIVANGASQVERLDTIASQALRNGVPLQRVTRRALRVSLPDVTAQEALYSPETGIVDSHGVMLSLLGELEDYGGHLVRQAPVEHAATCDGEHRLQVGGPAPCELRAQRVVNAAGLGAVPLATSWQGVPADIAPRQWLARGVYFSYSGRHPFRSLVYPIPEPGGLGVHLTLDLAGQARFGPDVEWIERVDLSVDPGRARSFAESIRRWWPALDESRLQPAYAGIRPKLAGPDGGFADFRIAGERRHGVAGLVHLFGIESPGLTAALAIADEVAGQLAD</sequence>
<name>A0A1W6K7Y1_9GAMM</name>
<keyword evidence="2" id="KW-0285">Flavoprotein</keyword>
<evidence type="ECO:0000313" key="7">
    <source>
        <dbReference type="EMBL" id="ARM83442.1"/>
    </source>
</evidence>
<comment type="similarity">
    <text evidence="5">Belongs to the L2HGDH family.</text>
</comment>
<evidence type="ECO:0000256" key="3">
    <source>
        <dbReference type="ARBA" id="ARBA00022827"/>
    </source>
</evidence>
<dbReference type="Pfam" id="PF01266">
    <property type="entry name" value="DAO"/>
    <property type="match status" value="1"/>
</dbReference>
<keyword evidence="4 7" id="KW-0560">Oxidoreductase</keyword>
<gene>
    <name evidence="7" type="primary">lhgO</name>
    <name evidence="7" type="ORF">MARSALSMR5_01350</name>
</gene>
<comment type="cofactor">
    <cofactor evidence="1">
        <name>FAD</name>
        <dbReference type="ChEBI" id="CHEBI:57692"/>
    </cofactor>
</comment>
<dbReference type="AlphaFoldDB" id="A0A1W6K7Y1"/>
<dbReference type="EC" id="1.1.3.15" evidence="7"/>
<evidence type="ECO:0000256" key="2">
    <source>
        <dbReference type="ARBA" id="ARBA00022630"/>
    </source>
</evidence>